<evidence type="ECO:0000313" key="2">
    <source>
        <dbReference type="EMBL" id="ORY31518.1"/>
    </source>
</evidence>
<dbReference type="EMBL" id="MCGO01000076">
    <property type="protein sequence ID" value="ORY31518.1"/>
    <property type="molecule type" value="Genomic_DNA"/>
</dbReference>
<evidence type="ECO:0000313" key="3">
    <source>
        <dbReference type="Proteomes" id="UP000193642"/>
    </source>
</evidence>
<evidence type="ECO:0000256" key="1">
    <source>
        <dbReference type="SAM" id="MobiDB-lite"/>
    </source>
</evidence>
<keyword evidence="3" id="KW-1185">Reference proteome</keyword>
<organism evidence="2 3">
    <name type="scientific">Rhizoclosmatium globosum</name>
    <dbReference type="NCBI Taxonomy" id="329046"/>
    <lineage>
        <taxon>Eukaryota</taxon>
        <taxon>Fungi</taxon>
        <taxon>Fungi incertae sedis</taxon>
        <taxon>Chytridiomycota</taxon>
        <taxon>Chytridiomycota incertae sedis</taxon>
        <taxon>Chytridiomycetes</taxon>
        <taxon>Chytridiales</taxon>
        <taxon>Chytriomycetaceae</taxon>
        <taxon>Rhizoclosmatium</taxon>
    </lineage>
</organism>
<feature type="region of interest" description="Disordered" evidence="1">
    <location>
        <begin position="130"/>
        <end position="161"/>
    </location>
</feature>
<sequence length="199" mass="23061">MASTSERAKTMYPSSVNNCDRYKKEIEDLELLARNPNVGSRVWEGTFVKSVYGEAVVDNTKRKKKKDVPEVIVPKYVRVWAGEKDRFFVKEKGGHIPFTTRPPTPQPEPPPPPVPPVEEVVLTETLKKCPKRLQKHQRVRKSNGKSGRKNPSNQNQLRSLLRGRTRWIKTMRIKKYFNIIVKRNSKYTKQSCPHIPNNQ</sequence>
<protein>
    <submittedName>
        <fullName evidence="2">Uncharacterized protein</fullName>
    </submittedName>
</protein>
<feature type="compositionally biased region" description="Basic residues" evidence="1">
    <location>
        <begin position="130"/>
        <end position="148"/>
    </location>
</feature>
<proteinExistence type="predicted"/>
<feature type="compositionally biased region" description="Polar residues" evidence="1">
    <location>
        <begin position="149"/>
        <end position="158"/>
    </location>
</feature>
<reference evidence="2 3" key="1">
    <citation type="submission" date="2016-07" db="EMBL/GenBank/DDBJ databases">
        <title>Pervasive Adenine N6-methylation of Active Genes in Fungi.</title>
        <authorList>
            <consortium name="DOE Joint Genome Institute"/>
            <person name="Mondo S.J."/>
            <person name="Dannebaum R.O."/>
            <person name="Kuo R.C."/>
            <person name="Labutti K."/>
            <person name="Haridas S."/>
            <person name="Kuo A."/>
            <person name="Salamov A."/>
            <person name="Ahrendt S.R."/>
            <person name="Lipzen A."/>
            <person name="Sullivan W."/>
            <person name="Andreopoulos W.B."/>
            <person name="Clum A."/>
            <person name="Lindquist E."/>
            <person name="Daum C."/>
            <person name="Ramamoorthy G.K."/>
            <person name="Gryganskyi A."/>
            <person name="Culley D."/>
            <person name="Magnuson J.K."/>
            <person name="James T.Y."/>
            <person name="O'Malley M.A."/>
            <person name="Stajich J.E."/>
            <person name="Spatafora J.W."/>
            <person name="Visel A."/>
            <person name="Grigoriev I.V."/>
        </authorList>
    </citation>
    <scope>NUCLEOTIDE SEQUENCE [LARGE SCALE GENOMIC DNA]</scope>
    <source>
        <strain evidence="2 3">JEL800</strain>
    </source>
</reference>
<accession>A0A1Y2B9J6</accession>
<comment type="caution">
    <text evidence="2">The sequence shown here is derived from an EMBL/GenBank/DDBJ whole genome shotgun (WGS) entry which is preliminary data.</text>
</comment>
<feature type="compositionally biased region" description="Pro residues" evidence="1">
    <location>
        <begin position="100"/>
        <end position="116"/>
    </location>
</feature>
<gene>
    <name evidence="2" type="ORF">BCR33DRAFT_744477</name>
</gene>
<feature type="region of interest" description="Disordered" evidence="1">
    <location>
        <begin position="94"/>
        <end position="116"/>
    </location>
</feature>
<dbReference type="AlphaFoldDB" id="A0A1Y2B9J6"/>
<name>A0A1Y2B9J6_9FUNG</name>
<dbReference type="Proteomes" id="UP000193642">
    <property type="component" value="Unassembled WGS sequence"/>
</dbReference>